<evidence type="ECO:0000313" key="14">
    <source>
        <dbReference type="Proteomes" id="UP000694925"/>
    </source>
</evidence>
<evidence type="ECO:0000256" key="11">
    <source>
        <dbReference type="ARBA" id="ARBA00023004"/>
    </source>
</evidence>
<protein>
    <submittedName>
        <fullName evidence="15">Probable cytochrome P450 4p3</fullName>
    </submittedName>
</protein>
<evidence type="ECO:0000256" key="8">
    <source>
        <dbReference type="ARBA" id="ARBA00022824"/>
    </source>
</evidence>
<evidence type="ECO:0000256" key="1">
    <source>
        <dbReference type="ARBA" id="ARBA00001971"/>
    </source>
</evidence>
<keyword evidence="10" id="KW-0560">Oxidoreductase</keyword>
<reference evidence="15" key="1">
    <citation type="submission" date="2025-08" db="UniProtKB">
        <authorList>
            <consortium name="RefSeq"/>
        </authorList>
    </citation>
    <scope>IDENTIFICATION</scope>
    <source>
        <tissue evidence="15">Whole body</tissue>
    </source>
</reference>
<evidence type="ECO:0000256" key="4">
    <source>
        <dbReference type="ARBA" id="ARBA00004406"/>
    </source>
</evidence>
<dbReference type="PANTHER" id="PTHR24291:SF189">
    <property type="entry name" value="CYTOCHROME P450 4C3-RELATED"/>
    <property type="match status" value="1"/>
</dbReference>
<dbReference type="KEGG" id="ccal:113463806"/>
<evidence type="ECO:0000256" key="12">
    <source>
        <dbReference type="ARBA" id="ARBA00023033"/>
    </source>
</evidence>
<comment type="subcellular location">
    <subcellularLocation>
        <location evidence="4">Endoplasmic reticulum membrane</location>
        <topology evidence="4">Peripheral membrane protein</topology>
    </subcellularLocation>
    <subcellularLocation>
        <location evidence="3">Microsome membrane</location>
        <topology evidence="3">Peripheral membrane protein</topology>
    </subcellularLocation>
</comment>
<evidence type="ECO:0000256" key="13">
    <source>
        <dbReference type="ARBA" id="ARBA00023136"/>
    </source>
</evidence>
<evidence type="ECO:0000256" key="9">
    <source>
        <dbReference type="ARBA" id="ARBA00022848"/>
    </source>
</evidence>
<evidence type="ECO:0000256" key="2">
    <source>
        <dbReference type="ARBA" id="ARBA00003690"/>
    </source>
</evidence>
<keyword evidence="7" id="KW-0479">Metal-binding</keyword>
<sequence length="87" mass="10093">MYNVMLPWFNTGLLTSAGRKWQTRRKILTPAFHFNMLREFSDVFIKEGERLIGKLKGEGRPVIKDLKMLISEHTLNIICVITIKSNS</sequence>
<name>A0AAJ7W8E8_9HYME</name>
<dbReference type="GO" id="GO:0016705">
    <property type="term" value="F:oxidoreductase activity, acting on paired donors, with incorporation or reduction of molecular oxygen"/>
    <property type="evidence" value="ECO:0007669"/>
    <property type="project" value="InterPro"/>
</dbReference>
<gene>
    <name evidence="15" type="primary">LOC113463806</name>
</gene>
<dbReference type="InterPro" id="IPR036396">
    <property type="entry name" value="Cyt_P450_sf"/>
</dbReference>
<evidence type="ECO:0000313" key="15">
    <source>
        <dbReference type="RefSeq" id="XP_026666988.1"/>
    </source>
</evidence>
<dbReference type="GO" id="GO:0005506">
    <property type="term" value="F:iron ion binding"/>
    <property type="evidence" value="ECO:0007669"/>
    <property type="project" value="InterPro"/>
</dbReference>
<dbReference type="GO" id="GO:0005789">
    <property type="term" value="C:endoplasmic reticulum membrane"/>
    <property type="evidence" value="ECO:0007669"/>
    <property type="project" value="UniProtKB-SubCell"/>
</dbReference>
<keyword evidence="8" id="KW-0256">Endoplasmic reticulum</keyword>
<dbReference type="Gene3D" id="1.10.630.10">
    <property type="entry name" value="Cytochrome P450"/>
    <property type="match status" value="1"/>
</dbReference>
<keyword evidence="13" id="KW-0472">Membrane</keyword>
<dbReference type="PANTHER" id="PTHR24291">
    <property type="entry name" value="CYTOCHROME P450 FAMILY 4"/>
    <property type="match status" value="1"/>
</dbReference>
<evidence type="ECO:0000256" key="7">
    <source>
        <dbReference type="ARBA" id="ARBA00022723"/>
    </source>
</evidence>
<dbReference type="SUPFAM" id="SSF48264">
    <property type="entry name" value="Cytochrome P450"/>
    <property type="match status" value="1"/>
</dbReference>
<evidence type="ECO:0000256" key="3">
    <source>
        <dbReference type="ARBA" id="ARBA00004174"/>
    </source>
</evidence>
<organism evidence="14 15">
    <name type="scientific">Ceratina calcarata</name>
    <dbReference type="NCBI Taxonomy" id="156304"/>
    <lineage>
        <taxon>Eukaryota</taxon>
        <taxon>Metazoa</taxon>
        <taxon>Ecdysozoa</taxon>
        <taxon>Arthropoda</taxon>
        <taxon>Hexapoda</taxon>
        <taxon>Insecta</taxon>
        <taxon>Pterygota</taxon>
        <taxon>Neoptera</taxon>
        <taxon>Endopterygota</taxon>
        <taxon>Hymenoptera</taxon>
        <taxon>Apocrita</taxon>
        <taxon>Aculeata</taxon>
        <taxon>Apoidea</taxon>
        <taxon>Anthophila</taxon>
        <taxon>Apidae</taxon>
        <taxon>Ceratina</taxon>
        <taxon>Zadontomerus</taxon>
    </lineage>
</organism>
<evidence type="ECO:0000256" key="5">
    <source>
        <dbReference type="ARBA" id="ARBA00010617"/>
    </source>
</evidence>
<dbReference type="InterPro" id="IPR001128">
    <property type="entry name" value="Cyt_P450"/>
</dbReference>
<keyword evidence="11" id="KW-0408">Iron</keyword>
<dbReference type="Pfam" id="PF00067">
    <property type="entry name" value="p450"/>
    <property type="match status" value="1"/>
</dbReference>
<dbReference type="Proteomes" id="UP000694925">
    <property type="component" value="Unplaced"/>
</dbReference>
<evidence type="ECO:0000256" key="10">
    <source>
        <dbReference type="ARBA" id="ARBA00023002"/>
    </source>
</evidence>
<comment type="cofactor">
    <cofactor evidence="1">
        <name>heme</name>
        <dbReference type="ChEBI" id="CHEBI:30413"/>
    </cofactor>
</comment>
<keyword evidence="14" id="KW-1185">Reference proteome</keyword>
<dbReference type="GO" id="GO:0004497">
    <property type="term" value="F:monooxygenase activity"/>
    <property type="evidence" value="ECO:0007669"/>
    <property type="project" value="UniProtKB-KW"/>
</dbReference>
<accession>A0AAJ7W8E8</accession>
<evidence type="ECO:0000256" key="6">
    <source>
        <dbReference type="ARBA" id="ARBA00022617"/>
    </source>
</evidence>
<dbReference type="InterPro" id="IPR050196">
    <property type="entry name" value="Cytochrome_P450_Monoox"/>
</dbReference>
<dbReference type="GeneID" id="113463806"/>
<comment type="function">
    <text evidence="2">May be involved in the metabolism of insect hormones and in the breakdown of synthetic insecticides.</text>
</comment>
<keyword evidence="12" id="KW-0503">Monooxygenase</keyword>
<comment type="similarity">
    <text evidence="5">Belongs to the cytochrome P450 family.</text>
</comment>
<proteinExistence type="inferred from homology"/>
<keyword evidence="9" id="KW-0492">Microsome</keyword>
<dbReference type="GO" id="GO:0020037">
    <property type="term" value="F:heme binding"/>
    <property type="evidence" value="ECO:0007669"/>
    <property type="project" value="InterPro"/>
</dbReference>
<dbReference type="AlphaFoldDB" id="A0AAJ7W8E8"/>
<dbReference type="RefSeq" id="XP_026666988.1">
    <property type="nucleotide sequence ID" value="XM_026811187.1"/>
</dbReference>
<keyword evidence="6" id="KW-0349">Heme</keyword>